<reference evidence="3 4" key="1">
    <citation type="submission" date="2023-11" db="EMBL/GenBank/DDBJ databases">
        <title>Lentzea sokolovensis, sp. nov., Lentzea kristufkii, sp. nov., and Lentzea miocenensis, sp. nov., rare actinobacteria from Sokolov Coal Basin, Miocene lacustrine sediment, Czech Republic.</title>
        <authorList>
            <person name="Lara A."/>
            <person name="Kotroba L."/>
            <person name="Nouioui I."/>
            <person name="Neumann-Schaal M."/>
            <person name="Mast Y."/>
            <person name="Chronakova A."/>
        </authorList>
    </citation>
    <scope>NUCLEOTIDE SEQUENCE [LARGE SCALE GENOMIC DNA]</scope>
    <source>
        <strain evidence="3 4">BCCO 10_0798</strain>
    </source>
</reference>
<protein>
    <submittedName>
        <fullName evidence="3">RICIN domain-containing protein</fullName>
    </submittedName>
</protein>
<accession>A0ABU4TIY1</accession>
<reference evidence="3 4" key="2">
    <citation type="submission" date="2023-11" db="EMBL/GenBank/DDBJ databases">
        <authorList>
            <person name="Lara A.C."/>
            <person name="Chronakova A."/>
        </authorList>
    </citation>
    <scope>NUCLEOTIDE SEQUENCE [LARGE SCALE GENOMIC DNA]</scope>
    <source>
        <strain evidence="3 4">BCCO 10_0798</strain>
    </source>
</reference>
<feature type="chain" id="PRO_5045804534" evidence="1">
    <location>
        <begin position="27"/>
        <end position="302"/>
    </location>
</feature>
<dbReference type="InterPro" id="IPR000772">
    <property type="entry name" value="Ricin_B_lectin"/>
</dbReference>
<dbReference type="Gene3D" id="2.80.10.50">
    <property type="match status" value="2"/>
</dbReference>
<evidence type="ECO:0000313" key="4">
    <source>
        <dbReference type="Proteomes" id="UP001271792"/>
    </source>
</evidence>
<dbReference type="SUPFAM" id="SSF50370">
    <property type="entry name" value="Ricin B-like lectins"/>
    <property type="match status" value="1"/>
</dbReference>
<dbReference type="PROSITE" id="PS50231">
    <property type="entry name" value="RICIN_B_LECTIN"/>
    <property type="match status" value="1"/>
</dbReference>
<comment type="caution">
    <text evidence="3">The sequence shown here is derived from an EMBL/GenBank/DDBJ whole genome shotgun (WGS) entry which is preliminary data.</text>
</comment>
<feature type="signal peptide" evidence="1">
    <location>
        <begin position="1"/>
        <end position="26"/>
    </location>
</feature>
<dbReference type="SMART" id="SM00458">
    <property type="entry name" value="RICIN"/>
    <property type="match status" value="1"/>
</dbReference>
<organism evidence="3 4">
    <name type="scientific">Lentzea kristufekii</name>
    <dbReference type="NCBI Taxonomy" id="3095430"/>
    <lineage>
        <taxon>Bacteria</taxon>
        <taxon>Bacillati</taxon>
        <taxon>Actinomycetota</taxon>
        <taxon>Actinomycetes</taxon>
        <taxon>Pseudonocardiales</taxon>
        <taxon>Pseudonocardiaceae</taxon>
        <taxon>Lentzea</taxon>
    </lineage>
</organism>
<proteinExistence type="predicted"/>
<keyword evidence="1" id="KW-0732">Signal</keyword>
<gene>
    <name evidence="3" type="ORF">SK571_02450</name>
</gene>
<sequence length="302" mass="32075">MKRVLTSAAGIVLAMSGSVVPATANAAPQQVFWTFYGWYDNTPPGGDIAYPQIHDTAGGKGTWSDPITFATSSKEAKPGTKIYFPRVKKYFIMEDSCSSCEQDWNGNGPNGGPKLWHFDAWVGGRGGNAMNVIDCEDALTNYHDDGKPVLEETVINPPSNLQVDPTPIFNTSTGECYGGAKPKTTNGEYKNVSTGKCLQGGSAGAQLTTATCNGSTKQQFKFHGAFMEQGSPQQCTTLSSGKVLLKKCDGGPAQQWSINPNKTISDMQHNTKCYRDASGKVTAASCSGSAAQWTFKAAAPAV</sequence>
<name>A0ABU4TIY1_9PSEU</name>
<dbReference type="Pfam" id="PF00652">
    <property type="entry name" value="Ricin_B_lectin"/>
    <property type="match status" value="1"/>
</dbReference>
<evidence type="ECO:0000259" key="2">
    <source>
        <dbReference type="SMART" id="SM00458"/>
    </source>
</evidence>
<keyword evidence="4" id="KW-1185">Reference proteome</keyword>
<dbReference type="InterPro" id="IPR035992">
    <property type="entry name" value="Ricin_B-like_lectins"/>
</dbReference>
<evidence type="ECO:0000313" key="3">
    <source>
        <dbReference type="EMBL" id="MDX8048232.1"/>
    </source>
</evidence>
<dbReference type="EMBL" id="JAXAVV010000001">
    <property type="protein sequence ID" value="MDX8048232.1"/>
    <property type="molecule type" value="Genomic_DNA"/>
</dbReference>
<dbReference type="Proteomes" id="UP001271792">
    <property type="component" value="Unassembled WGS sequence"/>
</dbReference>
<feature type="domain" description="Ricin B lectin" evidence="2">
    <location>
        <begin position="186"/>
        <end position="296"/>
    </location>
</feature>
<evidence type="ECO:0000256" key="1">
    <source>
        <dbReference type="SAM" id="SignalP"/>
    </source>
</evidence>
<dbReference type="RefSeq" id="WP_319982351.1">
    <property type="nucleotide sequence ID" value="NZ_JAXAVV010000001.1"/>
</dbReference>